<feature type="transmembrane region" description="Helical" evidence="1">
    <location>
        <begin position="842"/>
        <end position="862"/>
    </location>
</feature>
<evidence type="ECO:0000313" key="2">
    <source>
        <dbReference type="EMBL" id="ANG66601.1"/>
    </source>
</evidence>
<evidence type="ECO:0000313" key="3">
    <source>
        <dbReference type="Proteomes" id="UP000019147"/>
    </source>
</evidence>
<dbReference type="EMBL" id="CP015840">
    <property type="protein sequence ID" value="ANG66601.1"/>
    <property type="molecule type" value="Genomic_DNA"/>
</dbReference>
<keyword evidence="1" id="KW-0472">Membrane</keyword>
<keyword evidence="1" id="KW-0812">Transmembrane</keyword>
<accession>A0A173E0B9</accession>
<name>A0A173E0B9_9CHLA</name>
<dbReference type="eggNOG" id="COG1196">
    <property type="taxonomic scope" value="Bacteria"/>
</dbReference>
<sequence>MTVSSSIPVHSLRESPCVHPNLLDAQPLSSKAREVRASLTTQQELLDAVEDALHSMEQSDLKKAHLYKVALGILTVIGLAILFVIPISMVFGISFWIPVVLAVGLSLFCGIAGNKLRSRYQEIRLKYRSLQVYHRQLCSCCSGLRSSTLAKYHVQTRTKDSLKTQLLGKLRPDLHAPSFDGGASLDETLGLFGEMNSRYQCEAAMGISSQDRDVAWKKCLAEVVRAKAELFKSATVQPRLTKIANSSLQEAGVDVSLLPQTDLMDFARSLMHICGFGAQLGEETLQYLDQYERLHMHSATLISWGEGFSPATHLYLSQGRATIDFALHVLSTLQAQVGRVQESLWLCEFNKWKEATCRFLSQHQDLNGYQQIVRNAHKLNVHEGTSEKKQKAVRQVLRQLEEVVSSRGCQEEIRNQLRQIEETSLRDLGVDTRLSIDVVCDQVKKEFIECLIGLGDLNRLFDKIHLSIRLGKYVHKDIQQAVEHHPENRRARILHTLDQLTTFLNKDTWGAVSGKPVADIFKEKQLLREQIECLRNHVHSWTSRYEEFKSQKMTRILMKDFSETFSSLDAMLAHLHRMHVNTSCLSDLNSFVEQSRDVLNRSSVGLSGEEDLPTQEEIIVWSQEYAQLVRDLEAILPDCQFLVNKVRGEGESESKLLLQALTNKESTVSKKTKKKEEELVAAIKLSRESSPYRDEGTLLTQGAVYLAGILENMKIFEDSIKNPQQIAVEDIVRSSNGLFSAMQDPQLESLIELERIFALRSEEGVQLESLIGQPSEDTACTLREAQKSAKNFWEKRQHNLEAFLGQLQKNVHKWQLAQSLVSGILGIGLLIVSLSLLSLQLVWLPIGFAAAALVLQIVPMLFSRVLEKKVLDVDIMKLAKEFLPSTKILPSEFGNQDLNRLAELQEILQLEGYEQSWAKATIHDVRNLPSQKEDFKKTVKQLKKDAKVLDKRVTRRWGNRSLASLKSNAMCSQGHVSEETSTAQSQILKDISQQREAPQNLTERISSNEIIENQIVCSRLRCDLEIARYKQQVRYRDQLQSYLESQNKELVTIQREVVIQETLANVLSQMLTQSPQKTDNVDEKEISSLVDHLLDLTAKIYNPNASEVERKSAKHQFNAQLKAIANRGLLFVVRDALEVASCVGKNELRFDSRRRAALACLSRTSLISENHDNRSLQGELLSRQQEVEVRKTLLKYLGIGYLSPFLEFSSSLLSNQGRAQAEAALENIKVLQSKLCVEEAVSTEEYRKAHRTLSTYLTAHQRLSPLAYGRILGDEKSQLGAHLMREVHSLSEILRLNISLGRHDLCTLAMQRTESWLEKLSQKGEYRRLFIELCHGVRQYETSSSSEQEEIRRLCARLKEVPTHLIRYMQKKYKAQSLLLMEKLQRVQEMQNRMLLVSQKIEEKAPNIDRMQTALEEEIRALRELQIRQAE</sequence>
<dbReference type="KEGG" id="cgz:M787_004700"/>
<gene>
    <name evidence="2" type="ORF">M787_004700</name>
</gene>
<dbReference type="Proteomes" id="UP000019147">
    <property type="component" value="Chromosome"/>
</dbReference>
<feature type="transmembrane region" description="Helical" evidence="1">
    <location>
        <begin position="816"/>
        <end position="836"/>
    </location>
</feature>
<dbReference type="STRING" id="1143323.M787_004700"/>
<reference evidence="2 3" key="1">
    <citation type="journal article" date="2014" name="Syst. Appl. Microbiol.">
        <title>Evidence for the existence of two new members of the family Chlamydiaceae and proposal of Chlamydia avium sp. nov. and Chlamydia gallinacea sp. nov.</title>
        <authorList>
            <person name="Sachse K."/>
            <person name="Laroucau K."/>
            <person name="Riege K."/>
            <person name="Wehner S."/>
            <person name="Dilcher M."/>
            <person name="Creasy H.H."/>
            <person name="Weidmann M."/>
            <person name="Myers G."/>
            <person name="Vorimore F."/>
            <person name="Vicari N."/>
            <person name="Magnino S."/>
            <person name="Liebler-Tenorio E."/>
            <person name="Ruettger A."/>
            <person name="Bavoil P.M."/>
            <person name="Hufert F.T."/>
            <person name="Rossello-Mora R."/>
            <person name="Marz M."/>
        </authorList>
    </citation>
    <scope>NUCLEOTIDE SEQUENCE [LARGE SCALE GENOMIC DNA]</scope>
    <source>
        <strain evidence="2 3">08-1274/3</strain>
    </source>
</reference>
<proteinExistence type="predicted"/>
<feature type="transmembrane region" description="Helical" evidence="1">
    <location>
        <begin position="66"/>
        <end position="87"/>
    </location>
</feature>
<dbReference type="GeneID" id="81478605"/>
<dbReference type="RefSeq" id="WP_021828422.1">
    <property type="nucleotide sequence ID" value="NZ_CP015840.1"/>
</dbReference>
<organism evidence="2 3">
    <name type="scientific">Chlamydia gallinacea 08-1274/3</name>
    <dbReference type="NCBI Taxonomy" id="1143323"/>
    <lineage>
        <taxon>Bacteria</taxon>
        <taxon>Pseudomonadati</taxon>
        <taxon>Chlamydiota</taxon>
        <taxon>Chlamydiia</taxon>
        <taxon>Chlamydiales</taxon>
        <taxon>Chlamydiaceae</taxon>
        <taxon>Chlamydia/Chlamydophila group</taxon>
        <taxon>Chlamydia</taxon>
    </lineage>
</organism>
<feature type="transmembrane region" description="Helical" evidence="1">
    <location>
        <begin position="93"/>
        <end position="114"/>
    </location>
</feature>
<dbReference type="OrthoDB" id="19185at2"/>
<protein>
    <submittedName>
        <fullName evidence="2">Uncharacterized protein</fullName>
    </submittedName>
</protein>
<keyword evidence="1" id="KW-1133">Transmembrane helix</keyword>
<evidence type="ECO:0000256" key="1">
    <source>
        <dbReference type="SAM" id="Phobius"/>
    </source>
</evidence>